<sequence>MPSSAFMPVSNADVFPPTPRLPNHPDVHDQEDEEGSDSISRNKAAWPAVPYNALGDRPVPSASGQHLPPQLAVNGVSASMPKGFLPNTNSSSRASSMHSNASSESELRKRDLAANYPPGGPPLSPPTSYPAMTPSIGAKSSLSSPLIPLSPDPFGRHASQAPEISTQGGKRSSKTYWESPVVIPAPTPPPGPAEMQRKNSNASLTSDPHASLTATGSSSRFSTDSMHGDQESVEEKPEEGVYQLAAWATADGGAARKCVESGLAAVAAAEARESCGSADDAATAAWCDRGPLAPPPVRPNRPSMEDMELPDVEVEMPPRTPLSAGFPARPPRQTPPPNLQERRPSTASLSSQERKQSMSQDRRPSVSQERRPSQDALRRASPEGMPMPPPLSSPHPSQLNFPSRRASPEGMPPSSPHPHQLGFPSRRASPEQVPPVPHLARRPSDAQLGMPTHQPQMSMQGQLSVPPPMLQSTRNAPIVAAKAGPPRPSMNDGLLWDQESPYPTRITPPARAPSVASSASRSASRPPSPTSMHRSSPTPPPQTVSPPLPHNSPPFPHNSPPLPHNSPPGSHTSSSPPMPPQPSPPMPEKERRNSVRKSILKWKSQTNNNNGTPVPAPLTPSSSSFRARKASLSGSPSQGSPLNLPMDIPPSPKIPEHFMPNHAGNPRHRRRPRHGLTRLRSHGAG</sequence>
<dbReference type="EMBL" id="JACAZH010000033">
    <property type="protein sequence ID" value="KAF7337654.1"/>
    <property type="molecule type" value="Genomic_DNA"/>
</dbReference>
<feature type="compositionally biased region" description="Pro residues" evidence="1">
    <location>
        <begin position="118"/>
        <end position="128"/>
    </location>
</feature>
<dbReference type="OrthoDB" id="2526154at2759"/>
<feature type="compositionally biased region" description="Basic and acidic residues" evidence="1">
    <location>
        <begin position="352"/>
        <end position="381"/>
    </location>
</feature>
<feature type="compositionally biased region" description="Polar residues" evidence="1">
    <location>
        <begin position="453"/>
        <end position="463"/>
    </location>
</feature>
<feature type="compositionally biased region" description="Acidic residues" evidence="1">
    <location>
        <begin position="305"/>
        <end position="314"/>
    </location>
</feature>
<organism evidence="2 3">
    <name type="scientific">Mycena sanguinolenta</name>
    <dbReference type="NCBI Taxonomy" id="230812"/>
    <lineage>
        <taxon>Eukaryota</taxon>
        <taxon>Fungi</taxon>
        <taxon>Dikarya</taxon>
        <taxon>Basidiomycota</taxon>
        <taxon>Agaricomycotina</taxon>
        <taxon>Agaricomycetes</taxon>
        <taxon>Agaricomycetidae</taxon>
        <taxon>Agaricales</taxon>
        <taxon>Marasmiineae</taxon>
        <taxon>Mycenaceae</taxon>
        <taxon>Mycena</taxon>
    </lineage>
</organism>
<feature type="compositionally biased region" description="Low complexity" evidence="1">
    <location>
        <begin position="508"/>
        <end position="525"/>
    </location>
</feature>
<keyword evidence="3" id="KW-1185">Reference proteome</keyword>
<feature type="compositionally biased region" description="Low complexity" evidence="1">
    <location>
        <begin position="89"/>
        <end position="104"/>
    </location>
</feature>
<feature type="compositionally biased region" description="Polar residues" evidence="1">
    <location>
        <begin position="162"/>
        <end position="176"/>
    </location>
</feature>
<feature type="compositionally biased region" description="Basic and acidic residues" evidence="1">
    <location>
        <begin position="226"/>
        <end position="239"/>
    </location>
</feature>
<feature type="compositionally biased region" description="Basic residues" evidence="1">
    <location>
        <begin position="665"/>
        <end position="685"/>
    </location>
</feature>
<feature type="compositionally biased region" description="Polar residues" evidence="1">
    <location>
        <begin position="198"/>
        <end position="225"/>
    </location>
</feature>
<reference evidence="2" key="1">
    <citation type="submission" date="2020-05" db="EMBL/GenBank/DDBJ databases">
        <title>Mycena genomes resolve the evolution of fungal bioluminescence.</title>
        <authorList>
            <person name="Tsai I.J."/>
        </authorList>
    </citation>
    <scope>NUCLEOTIDE SEQUENCE</scope>
    <source>
        <strain evidence="2">160909Yilan</strain>
    </source>
</reference>
<feature type="region of interest" description="Disordered" evidence="1">
    <location>
        <begin position="286"/>
        <end position="685"/>
    </location>
</feature>
<evidence type="ECO:0000313" key="2">
    <source>
        <dbReference type="EMBL" id="KAF7337654.1"/>
    </source>
</evidence>
<feature type="compositionally biased region" description="Pro residues" evidence="1">
    <location>
        <begin position="328"/>
        <end position="338"/>
    </location>
</feature>
<comment type="caution">
    <text evidence="2">The sequence shown here is derived from an EMBL/GenBank/DDBJ whole genome shotgun (WGS) entry which is preliminary data.</text>
</comment>
<feature type="compositionally biased region" description="Pro residues" evidence="1">
    <location>
        <begin position="537"/>
        <end position="566"/>
    </location>
</feature>
<accession>A0A8H6XBW7</accession>
<name>A0A8H6XBW7_9AGAR</name>
<feature type="compositionally biased region" description="Pro residues" evidence="1">
    <location>
        <begin position="183"/>
        <end position="192"/>
    </location>
</feature>
<evidence type="ECO:0000256" key="1">
    <source>
        <dbReference type="SAM" id="MobiDB-lite"/>
    </source>
</evidence>
<proteinExistence type="predicted"/>
<feature type="region of interest" description="Disordered" evidence="1">
    <location>
        <begin position="1"/>
        <end position="239"/>
    </location>
</feature>
<gene>
    <name evidence="2" type="ORF">MSAN_02238700</name>
</gene>
<feature type="compositionally biased region" description="Low complexity" evidence="1">
    <location>
        <begin position="631"/>
        <end position="645"/>
    </location>
</feature>
<dbReference type="Proteomes" id="UP000623467">
    <property type="component" value="Unassembled WGS sequence"/>
</dbReference>
<feature type="compositionally biased region" description="Low complexity" evidence="1">
    <location>
        <begin position="140"/>
        <end position="149"/>
    </location>
</feature>
<dbReference type="AlphaFoldDB" id="A0A8H6XBW7"/>
<protein>
    <submittedName>
        <fullName evidence="2">Uncharacterized protein</fullName>
    </submittedName>
</protein>
<feature type="compositionally biased region" description="Pro residues" evidence="1">
    <location>
        <begin position="576"/>
        <end position="586"/>
    </location>
</feature>
<feature type="compositionally biased region" description="Polar residues" evidence="1">
    <location>
        <begin position="603"/>
        <end position="612"/>
    </location>
</feature>
<evidence type="ECO:0000313" key="3">
    <source>
        <dbReference type="Proteomes" id="UP000623467"/>
    </source>
</evidence>